<comment type="caution">
    <text evidence="1">The sequence shown here is derived from an EMBL/GenBank/DDBJ whole genome shotgun (WGS) entry which is preliminary data.</text>
</comment>
<evidence type="ECO:0000313" key="1">
    <source>
        <dbReference type="EMBL" id="GMT22907.1"/>
    </source>
</evidence>
<keyword evidence="2" id="KW-1185">Reference proteome</keyword>
<organism evidence="1 2">
    <name type="scientific">Pristionchus fissidentatus</name>
    <dbReference type="NCBI Taxonomy" id="1538716"/>
    <lineage>
        <taxon>Eukaryota</taxon>
        <taxon>Metazoa</taxon>
        <taxon>Ecdysozoa</taxon>
        <taxon>Nematoda</taxon>
        <taxon>Chromadorea</taxon>
        <taxon>Rhabditida</taxon>
        <taxon>Rhabditina</taxon>
        <taxon>Diplogasteromorpha</taxon>
        <taxon>Diplogasteroidea</taxon>
        <taxon>Neodiplogasteridae</taxon>
        <taxon>Pristionchus</taxon>
    </lineage>
</organism>
<accession>A0AAV5VW10</accession>
<proteinExistence type="predicted"/>
<feature type="non-terminal residue" evidence="1">
    <location>
        <position position="1"/>
    </location>
</feature>
<reference evidence="1" key="1">
    <citation type="submission" date="2023-10" db="EMBL/GenBank/DDBJ databases">
        <title>Genome assembly of Pristionchus species.</title>
        <authorList>
            <person name="Yoshida K."/>
            <person name="Sommer R.J."/>
        </authorList>
    </citation>
    <scope>NUCLEOTIDE SEQUENCE</scope>
    <source>
        <strain evidence="1">RS5133</strain>
    </source>
</reference>
<gene>
    <name evidence="1" type="ORF">PFISCL1PPCAC_14204</name>
</gene>
<evidence type="ECO:0000313" key="2">
    <source>
        <dbReference type="Proteomes" id="UP001432322"/>
    </source>
</evidence>
<name>A0AAV5VW10_9BILA</name>
<sequence>CDKVNKLFSDRASVAVKNTIPESSRLKNFLIMLASVLDTINAKRKTGDGITSVYREFVTGTVEDAMKVIASKKNTTSSRKSNGAIQPSIFRVADNYHIAVCGREVNVGSEEGSDTRALFLLLALFMVFDLSYTTLSSDILSFLELSMGYPQRKGMSSAAKGMFNLINELYSFLSSVLRPRSLF</sequence>
<dbReference type="AlphaFoldDB" id="A0AAV5VW10"/>
<dbReference type="EMBL" id="BTSY01000004">
    <property type="protein sequence ID" value="GMT22907.1"/>
    <property type="molecule type" value="Genomic_DNA"/>
</dbReference>
<protein>
    <submittedName>
        <fullName evidence="1">Uncharacterized protein</fullName>
    </submittedName>
</protein>
<dbReference type="Proteomes" id="UP001432322">
    <property type="component" value="Unassembled WGS sequence"/>
</dbReference>